<keyword evidence="4" id="KW-0050">Antiport</keyword>
<comment type="subcellular location">
    <subcellularLocation>
        <location evidence="1">Membrane</location>
        <topology evidence="1">Multi-pass membrane protein</topology>
    </subcellularLocation>
</comment>
<keyword evidence="5 9" id="KW-0812">Transmembrane</keyword>
<dbReference type="InterPro" id="IPR038770">
    <property type="entry name" value="Na+/solute_symporter_sf"/>
</dbReference>
<dbReference type="GO" id="GO:0016020">
    <property type="term" value="C:membrane"/>
    <property type="evidence" value="ECO:0007669"/>
    <property type="project" value="UniProtKB-SubCell"/>
</dbReference>
<protein>
    <submittedName>
        <fullName evidence="12">Potassium transporter Kef</fullName>
    </submittedName>
</protein>
<feature type="transmembrane region" description="Helical" evidence="9">
    <location>
        <begin position="334"/>
        <end position="353"/>
    </location>
</feature>
<dbReference type="OrthoDB" id="3418949at2"/>
<evidence type="ECO:0000256" key="1">
    <source>
        <dbReference type="ARBA" id="ARBA00004141"/>
    </source>
</evidence>
<dbReference type="GO" id="GO:0006813">
    <property type="term" value="P:potassium ion transport"/>
    <property type="evidence" value="ECO:0007669"/>
    <property type="project" value="InterPro"/>
</dbReference>
<evidence type="ECO:0000256" key="9">
    <source>
        <dbReference type="SAM" id="Phobius"/>
    </source>
</evidence>
<evidence type="ECO:0000256" key="5">
    <source>
        <dbReference type="ARBA" id="ARBA00022692"/>
    </source>
</evidence>
<dbReference type="SUPFAM" id="SSF51735">
    <property type="entry name" value="NAD(P)-binding Rossmann-fold domains"/>
    <property type="match status" value="1"/>
</dbReference>
<name>A0A3L8PYC8_9GAMM</name>
<evidence type="ECO:0000256" key="7">
    <source>
        <dbReference type="ARBA" id="ARBA00023065"/>
    </source>
</evidence>
<comment type="caution">
    <text evidence="12">The sequence shown here is derived from an EMBL/GenBank/DDBJ whole genome shotgun (WGS) entry which is preliminary data.</text>
</comment>
<evidence type="ECO:0000256" key="2">
    <source>
        <dbReference type="ARBA" id="ARBA00005551"/>
    </source>
</evidence>
<dbReference type="Gene3D" id="3.40.50.720">
    <property type="entry name" value="NAD(P)-binding Rossmann-like Domain"/>
    <property type="match status" value="1"/>
</dbReference>
<feature type="transmembrane region" description="Helical" evidence="9">
    <location>
        <begin position="109"/>
        <end position="130"/>
    </location>
</feature>
<keyword evidence="7" id="KW-0406">Ion transport</keyword>
<keyword evidence="6 9" id="KW-1133">Transmembrane helix</keyword>
<accession>A0A3L8PYC8</accession>
<evidence type="ECO:0000259" key="10">
    <source>
        <dbReference type="Pfam" id="PF00999"/>
    </source>
</evidence>
<sequence length="525" mass="57513">MEPVLLVITFLCGMLINRLGFPPLIGYLIAGFALYYVGVKESTIQFLHQISELGITLLLFAIGLKLDIKSLFKKEVLATSSIHLLGSILVFVPLLKLLGFIGLQQITDLGINQLFLIAFALSFSSTVFAVKTLEDQGNMQALSGKVAIGILIIQDIFAVAFLTISKGEVPSVWAFCLLLLPLLKPLLYYIMDKLGHGELTVLFGLVMAFVLGAWTFQLVGLKADLGALIIGILLSGNAKASALSKSLFYFKEVFLIAFFLSIGLNGFPSLHDITLAVILALLLPFKVTLFLLLLTRFQLRARTALLSAFNLANYSEFGLIVMAVAITMGMIPSQWLVILAVALSISFIVAAWLNRSADAIYNQLEQTLLRLQAVKLHPEDSPIAVGTPRFLILGMGRIGSGAYDALKGKYGCEILGVEHKTELVEFHQSAGRNVVHGDASDCDFWKKVDNLHCIERVFLAMPKHSGNISALEQLKEQNYQGKFSVLILHAEDAESLEELGVDNIYNLYDLAGVGFVEQVISENKD</sequence>
<feature type="transmembrane region" description="Helical" evidence="9">
    <location>
        <begin position="306"/>
        <end position="328"/>
    </location>
</feature>
<dbReference type="InterPro" id="IPR006153">
    <property type="entry name" value="Cation/H_exchanger_TM"/>
</dbReference>
<gene>
    <name evidence="12" type="ORF">D5018_06540</name>
</gene>
<keyword evidence="13" id="KW-1185">Reference proteome</keyword>
<proteinExistence type="inferred from homology"/>
<dbReference type="InterPro" id="IPR036291">
    <property type="entry name" value="NAD(P)-bd_dom_sf"/>
</dbReference>
<feature type="transmembrane region" description="Helical" evidence="9">
    <location>
        <begin position="44"/>
        <end position="64"/>
    </location>
</feature>
<feature type="domain" description="Cation/H+ exchanger transmembrane" evidence="10">
    <location>
        <begin position="7"/>
        <end position="351"/>
    </location>
</feature>
<dbReference type="Pfam" id="PF00999">
    <property type="entry name" value="Na_H_Exchanger"/>
    <property type="match status" value="1"/>
</dbReference>
<feature type="domain" description="RCK N-terminal" evidence="11">
    <location>
        <begin position="390"/>
        <end position="506"/>
    </location>
</feature>
<dbReference type="EMBL" id="QZEI01000015">
    <property type="protein sequence ID" value="RLV60447.1"/>
    <property type="molecule type" value="Genomic_DNA"/>
</dbReference>
<dbReference type="PANTHER" id="PTHR42751:SF1">
    <property type="entry name" value="CATION_PROTON ANTIPORTER YBAL-RELATED"/>
    <property type="match status" value="1"/>
</dbReference>
<dbReference type="GO" id="GO:0015297">
    <property type="term" value="F:antiporter activity"/>
    <property type="evidence" value="ECO:0007669"/>
    <property type="project" value="UniProtKB-KW"/>
</dbReference>
<feature type="transmembrane region" description="Helical" evidence="9">
    <location>
        <begin position="199"/>
        <end position="219"/>
    </location>
</feature>
<dbReference type="PANTHER" id="PTHR42751">
    <property type="entry name" value="SODIUM/HYDROGEN EXCHANGER FAMILY/TRKA DOMAIN PROTEIN"/>
    <property type="match status" value="1"/>
</dbReference>
<feature type="transmembrane region" description="Helical" evidence="9">
    <location>
        <begin position="170"/>
        <end position="187"/>
    </location>
</feature>
<dbReference type="RefSeq" id="WP_121838207.1">
    <property type="nucleotide sequence ID" value="NZ_ML014764.1"/>
</dbReference>
<reference evidence="12 13" key="1">
    <citation type="submission" date="2018-09" db="EMBL/GenBank/DDBJ databases">
        <title>Phylogeny of the Shewanellaceae, and recommendation for two new genera, Pseudoshewanella and Parashewanella.</title>
        <authorList>
            <person name="Wang G."/>
        </authorList>
    </citation>
    <scope>NUCLEOTIDE SEQUENCE [LARGE SCALE GENOMIC DNA]</scope>
    <source>
        <strain evidence="12 13">C51</strain>
    </source>
</reference>
<evidence type="ECO:0000256" key="4">
    <source>
        <dbReference type="ARBA" id="ARBA00022449"/>
    </source>
</evidence>
<dbReference type="AlphaFoldDB" id="A0A3L8PYC8"/>
<dbReference type="Gene3D" id="1.20.1530.20">
    <property type="match status" value="1"/>
</dbReference>
<dbReference type="Proteomes" id="UP000281474">
    <property type="component" value="Unassembled WGS sequence"/>
</dbReference>
<dbReference type="InterPro" id="IPR003148">
    <property type="entry name" value="RCK_N"/>
</dbReference>
<dbReference type="Pfam" id="PF02254">
    <property type="entry name" value="TrkA_N"/>
    <property type="match status" value="1"/>
</dbReference>
<keyword evidence="3" id="KW-0813">Transport</keyword>
<comment type="similarity">
    <text evidence="2">Belongs to the monovalent cation:proton antiporter 2 (CPA2) transporter (TC 2.A.37) family.</text>
</comment>
<feature type="transmembrane region" description="Helical" evidence="9">
    <location>
        <begin position="76"/>
        <end position="103"/>
    </location>
</feature>
<feature type="transmembrane region" description="Helical" evidence="9">
    <location>
        <begin position="142"/>
        <end position="164"/>
    </location>
</feature>
<evidence type="ECO:0000256" key="6">
    <source>
        <dbReference type="ARBA" id="ARBA00022989"/>
    </source>
</evidence>
<feature type="transmembrane region" description="Helical" evidence="9">
    <location>
        <begin position="249"/>
        <end position="267"/>
    </location>
</feature>
<evidence type="ECO:0000313" key="13">
    <source>
        <dbReference type="Proteomes" id="UP000281474"/>
    </source>
</evidence>
<evidence type="ECO:0000256" key="8">
    <source>
        <dbReference type="ARBA" id="ARBA00023136"/>
    </source>
</evidence>
<evidence type="ECO:0000313" key="12">
    <source>
        <dbReference type="EMBL" id="RLV60447.1"/>
    </source>
</evidence>
<keyword evidence="8 9" id="KW-0472">Membrane</keyword>
<evidence type="ECO:0000259" key="11">
    <source>
        <dbReference type="Pfam" id="PF02254"/>
    </source>
</evidence>
<feature type="transmembrane region" description="Helical" evidence="9">
    <location>
        <begin position="273"/>
        <end position="294"/>
    </location>
</feature>
<evidence type="ECO:0000256" key="3">
    <source>
        <dbReference type="ARBA" id="ARBA00022448"/>
    </source>
</evidence>
<dbReference type="GO" id="GO:1902600">
    <property type="term" value="P:proton transmembrane transport"/>
    <property type="evidence" value="ECO:0007669"/>
    <property type="project" value="InterPro"/>
</dbReference>
<organism evidence="12 13">
    <name type="scientific">Parashewanella curva</name>
    <dbReference type="NCBI Taxonomy" id="2338552"/>
    <lineage>
        <taxon>Bacteria</taxon>
        <taxon>Pseudomonadati</taxon>
        <taxon>Pseudomonadota</taxon>
        <taxon>Gammaproteobacteria</taxon>
        <taxon>Alteromonadales</taxon>
        <taxon>Shewanellaceae</taxon>
        <taxon>Parashewanella</taxon>
    </lineage>
</organism>